<name>A0A2S9YGV9_9BACT</name>
<comment type="caution">
    <text evidence="1">The sequence shown here is derived from an EMBL/GenBank/DDBJ whole genome shotgun (WGS) entry which is preliminary data.</text>
</comment>
<protein>
    <submittedName>
        <fullName evidence="1">Uncharacterized protein</fullName>
    </submittedName>
</protein>
<accession>A0A2S9YGV9</accession>
<dbReference type="EMBL" id="PVNK01000045">
    <property type="protein sequence ID" value="PRQ04329.1"/>
    <property type="molecule type" value="Genomic_DNA"/>
</dbReference>
<keyword evidence="2" id="KW-1185">Reference proteome</keyword>
<dbReference type="AlphaFoldDB" id="A0A2S9YGV9"/>
<evidence type="ECO:0000313" key="2">
    <source>
        <dbReference type="Proteomes" id="UP000237968"/>
    </source>
</evidence>
<sequence>MQAKAAKSHARGVKKLGSAAGIAAKANLPKNPKRMDKAKKLEAISKFEAKLARSDKALLDGVRLILESNRAERRAGLSMWAVELSDQDFPVAVSALDATQQERDEKLLGQIEKALKRGRSSAVAVAKKHKNQH</sequence>
<dbReference type="Proteomes" id="UP000237968">
    <property type="component" value="Unassembled WGS sequence"/>
</dbReference>
<reference evidence="1 2" key="1">
    <citation type="submission" date="2018-03" db="EMBL/GenBank/DDBJ databases">
        <title>Draft Genome Sequences of the Obligatory Marine Myxobacteria Enhygromyxa salina SWB005.</title>
        <authorList>
            <person name="Poehlein A."/>
            <person name="Moghaddam J.A."/>
            <person name="Harms H."/>
            <person name="Alanjari M."/>
            <person name="Koenig G.M."/>
            <person name="Daniel R."/>
            <person name="Schaeberle T.F."/>
        </authorList>
    </citation>
    <scope>NUCLEOTIDE SEQUENCE [LARGE SCALE GENOMIC DNA]</scope>
    <source>
        <strain evidence="1 2">SWB005</strain>
    </source>
</reference>
<organism evidence="1 2">
    <name type="scientific">Enhygromyxa salina</name>
    <dbReference type="NCBI Taxonomy" id="215803"/>
    <lineage>
        <taxon>Bacteria</taxon>
        <taxon>Pseudomonadati</taxon>
        <taxon>Myxococcota</taxon>
        <taxon>Polyangia</taxon>
        <taxon>Nannocystales</taxon>
        <taxon>Nannocystaceae</taxon>
        <taxon>Enhygromyxa</taxon>
    </lineage>
</organism>
<proteinExistence type="predicted"/>
<dbReference type="RefSeq" id="WP_106390301.1">
    <property type="nucleotide sequence ID" value="NZ_PVNK01000045.1"/>
</dbReference>
<evidence type="ECO:0000313" key="1">
    <source>
        <dbReference type="EMBL" id="PRQ04329.1"/>
    </source>
</evidence>
<gene>
    <name evidence="1" type="ORF">ENSA5_08600</name>
</gene>